<gene>
    <name evidence="2" type="ORF">G7Y89_g12328</name>
</gene>
<feature type="compositionally biased region" description="Low complexity" evidence="1">
    <location>
        <begin position="123"/>
        <end position="135"/>
    </location>
</feature>
<comment type="caution">
    <text evidence="2">The sequence shown here is derived from an EMBL/GenBank/DDBJ whole genome shotgun (WGS) entry which is preliminary data.</text>
</comment>
<evidence type="ECO:0000256" key="1">
    <source>
        <dbReference type="SAM" id="MobiDB-lite"/>
    </source>
</evidence>
<reference evidence="2 3" key="1">
    <citation type="submission" date="2020-03" db="EMBL/GenBank/DDBJ databases">
        <title>Draft Genome Sequence of Cudoniella acicularis.</title>
        <authorList>
            <person name="Buettner E."/>
            <person name="Kellner H."/>
        </authorList>
    </citation>
    <scope>NUCLEOTIDE SEQUENCE [LARGE SCALE GENOMIC DNA]</scope>
    <source>
        <strain evidence="2 3">DSM 108380</strain>
    </source>
</reference>
<evidence type="ECO:0000313" key="2">
    <source>
        <dbReference type="EMBL" id="KAF4625836.1"/>
    </source>
</evidence>
<accession>A0A8H4RC22</accession>
<feature type="compositionally biased region" description="Polar residues" evidence="1">
    <location>
        <begin position="152"/>
        <end position="173"/>
    </location>
</feature>
<feature type="region of interest" description="Disordered" evidence="1">
    <location>
        <begin position="63"/>
        <end position="93"/>
    </location>
</feature>
<sequence>MDVAVTLGIFQVNFGILAVRRVPTIIPYPADLISLMRKIADSAYYNSIPLLRPFYRRYKQKMSSSRLNEGTGEGTSDRFKDGEASAGSRNKSRVNKIGIIPTKSYAAGALVDDTWEMNDYTTSSANNANKSSDVDNSVEDTPDDRGSEKRLTSPSQLPASQISVRTDWTISGD</sequence>
<keyword evidence="3" id="KW-1185">Reference proteome</keyword>
<feature type="region of interest" description="Disordered" evidence="1">
    <location>
        <begin position="122"/>
        <end position="173"/>
    </location>
</feature>
<name>A0A8H4RC22_9HELO</name>
<dbReference type="EMBL" id="JAAMPI010001284">
    <property type="protein sequence ID" value="KAF4625836.1"/>
    <property type="molecule type" value="Genomic_DNA"/>
</dbReference>
<dbReference type="OrthoDB" id="3529975at2759"/>
<dbReference type="AlphaFoldDB" id="A0A8H4RC22"/>
<proteinExistence type="predicted"/>
<evidence type="ECO:0000313" key="3">
    <source>
        <dbReference type="Proteomes" id="UP000566819"/>
    </source>
</evidence>
<protein>
    <submittedName>
        <fullName evidence="2">Uncharacterized protein</fullName>
    </submittedName>
</protein>
<organism evidence="2 3">
    <name type="scientific">Cudoniella acicularis</name>
    <dbReference type="NCBI Taxonomy" id="354080"/>
    <lineage>
        <taxon>Eukaryota</taxon>
        <taxon>Fungi</taxon>
        <taxon>Dikarya</taxon>
        <taxon>Ascomycota</taxon>
        <taxon>Pezizomycotina</taxon>
        <taxon>Leotiomycetes</taxon>
        <taxon>Helotiales</taxon>
        <taxon>Tricladiaceae</taxon>
        <taxon>Cudoniella</taxon>
    </lineage>
</organism>
<dbReference type="Proteomes" id="UP000566819">
    <property type="component" value="Unassembled WGS sequence"/>
</dbReference>